<protein>
    <recommendedName>
        <fullName evidence="4">Glutamine-dependent NAD(+) synthetase</fullName>
        <ecNumber evidence="3">6.3.5.1</ecNumber>
    </recommendedName>
    <alternativeName>
        <fullName evidence="9">NAD(+) synthase [glutamine-hydrolyzing]</fullName>
    </alternativeName>
</protein>
<dbReference type="Pfam" id="PF00795">
    <property type="entry name" value="CN_hydrolase"/>
    <property type="match status" value="1"/>
</dbReference>
<dbReference type="GO" id="GO:0003952">
    <property type="term" value="F:NAD+ synthase (glutamine-hydrolyzing) activity"/>
    <property type="evidence" value="ECO:0007669"/>
    <property type="project" value="UniProtKB-EC"/>
</dbReference>
<evidence type="ECO:0000256" key="8">
    <source>
        <dbReference type="ARBA" id="ARBA00023027"/>
    </source>
</evidence>
<dbReference type="SUPFAM" id="SSF52402">
    <property type="entry name" value="Adenine nucleotide alpha hydrolases-like"/>
    <property type="match status" value="1"/>
</dbReference>
<dbReference type="SUPFAM" id="SSF56317">
    <property type="entry name" value="Carbon-nitrogen hydrolase"/>
    <property type="match status" value="1"/>
</dbReference>
<evidence type="ECO:0000256" key="4">
    <source>
        <dbReference type="ARBA" id="ARBA00017309"/>
    </source>
</evidence>
<comment type="pathway">
    <text evidence="1">Cofactor biosynthesis; NAD(+) biosynthesis; NAD(+) from deamido-NAD(+) (L-Gln route): step 1/1.</text>
</comment>
<dbReference type="InterPro" id="IPR003694">
    <property type="entry name" value="NAD_synthase"/>
</dbReference>
<dbReference type="InterPro" id="IPR014729">
    <property type="entry name" value="Rossmann-like_a/b/a_fold"/>
</dbReference>
<dbReference type="CDD" id="cd07570">
    <property type="entry name" value="GAT_Gln-NAD-synth"/>
    <property type="match status" value="1"/>
</dbReference>
<dbReference type="PANTHER" id="PTHR23090">
    <property type="entry name" value="NH 3 /GLUTAMINE-DEPENDENT NAD + SYNTHETASE"/>
    <property type="match status" value="1"/>
</dbReference>
<evidence type="ECO:0000256" key="6">
    <source>
        <dbReference type="ARBA" id="ARBA00022741"/>
    </source>
</evidence>
<evidence type="ECO:0000256" key="5">
    <source>
        <dbReference type="ARBA" id="ARBA00022598"/>
    </source>
</evidence>
<dbReference type="Proteomes" id="UP001177023">
    <property type="component" value="Unassembled WGS sequence"/>
</dbReference>
<dbReference type="InterPro" id="IPR022310">
    <property type="entry name" value="NAD/GMP_synthase"/>
</dbReference>
<feature type="domain" description="CN hydrolase" evidence="10">
    <location>
        <begin position="9"/>
        <end position="259"/>
    </location>
</feature>
<dbReference type="GO" id="GO:0009435">
    <property type="term" value="P:NAD+ biosynthetic process"/>
    <property type="evidence" value="ECO:0007669"/>
    <property type="project" value="InterPro"/>
</dbReference>
<keyword evidence="6" id="KW-0547">Nucleotide-binding</keyword>
<gene>
    <name evidence="11" type="ORF">MSPICULIGERA_LOCUS12109</name>
</gene>
<dbReference type="InterPro" id="IPR014445">
    <property type="entry name" value="Gln-dep_NAD_synthase"/>
</dbReference>
<dbReference type="PROSITE" id="PS50263">
    <property type="entry name" value="CN_HYDROLASE"/>
    <property type="match status" value="1"/>
</dbReference>
<name>A0AA36CR49_9BILA</name>
<dbReference type="InterPro" id="IPR003010">
    <property type="entry name" value="C-N_Hydrolase"/>
</dbReference>
<organism evidence="11 12">
    <name type="scientific">Mesorhabditis spiculigera</name>
    <dbReference type="NCBI Taxonomy" id="96644"/>
    <lineage>
        <taxon>Eukaryota</taxon>
        <taxon>Metazoa</taxon>
        <taxon>Ecdysozoa</taxon>
        <taxon>Nematoda</taxon>
        <taxon>Chromadorea</taxon>
        <taxon>Rhabditida</taxon>
        <taxon>Rhabditina</taxon>
        <taxon>Rhabditomorpha</taxon>
        <taxon>Rhabditoidea</taxon>
        <taxon>Rhabditidae</taxon>
        <taxon>Mesorhabditinae</taxon>
        <taxon>Mesorhabditis</taxon>
    </lineage>
</organism>
<evidence type="ECO:0000259" key="10">
    <source>
        <dbReference type="PROSITE" id="PS50263"/>
    </source>
</evidence>
<proteinExistence type="inferred from homology"/>
<reference evidence="11" key="1">
    <citation type="submission" date="2023-06" db="EMBL/GenBank/DDBJ databases">
        <authorList>
            <person name="Delattre M."/>
        </authorList>
    </citation>
    <scope>NUCLEOTIDE SEQUENCE</scope>
    <source>
        <strain evidence="11">AF72</strain>
    </source>
</reference>
<dbReference type="GO" id="GO:0005524">
    <property type="term" value="F:ATP binding"/>
    <property type="evidence" value="ECO:0007669"/>
    <property type="project" value="UniProtKB-KW"/>
</dbReference>
<dbReference type="Gene3D" id="3.40.50.620">
    <property type="entry name" value="HUPs"/>
    <property type="match status" value="1"/>
</dbReference>
<evidence type="ECO:0000256" key="1">
    <source>
        <dbReference type="ARBA" id="ARBA00005188"/>
    </source>
</evidence>
<keyword evidence="7" id="KW-0067">ATP-binding</keyword>
<dbReference type="EMBL" id="CATQJA010002622">
    <property type="protein sequence ID" value="CAJ0573760.1"/>
    <property type="molecule type" value="Genomic_DNA"/>
</dbReference>
<evidence type="ECO:0000256" key="7">
    <source>
        <dbReference type="ARBA" id="ARBA00022840"/>
    </source>
</evidence>
<dbReference type="GO" id="GO:0004359">
    <property type="term" value="F:glutaminase activity"/>
    <property type="evidence" value="ECO:0007669"/>
    <property type="project" value="InterPro"/>
</dbReference>
<dbReference type="GO" id="GO:0005737">
    <property type="term" value="C:cytoplasm"/>
    <property type="evidence" value="ECO:0007669"/>
    <property type="project" value="InterPro"/>
</dbReference>
<dbReference type="InterPro" id="IPR036526">
    <property type="entry name" value="C-N_Hydrolase_sf"/>
</dbReference>
<dbReference type="Pfam" id="PF02540">
    <property type="entry name" value="NAD_synthase"/>
    <property type="match status" value="1"/>
</dbReference>
<dbReference type="EC" id="6.3.5.1" evidence="3"/>
<keyword evidence="5" id="KW-0436">Ligase</keyword>
<comment type="caution">
    <text evidence="11">The sequence shown here is derived from an EMBL/GenBank/DDBJ whole genome shotgun (WGS) entry which is preliminary data.</text>
</comment>
<evidence type="ECO:0000256" key="9">
    <source>
        <dbReference type="ARBA" id="ARBA00030681"/>
    </source>
</evidence>
<keyword evidence="8" id="KW-0520">NAD</keyword>
<dbReference type="AlphaFoldDB" id="A0AA36CR49"/>
<evidence type="ECO:0000256" key="3">
    <source>
        <dbReference type="ARBA" id="ARBA00012743"/>
    </source>
</evidence>
<dbReference type="CDD" id="cd00553">
    <property type="entry name" value="NAD_synthase"/>
    <property type="match status" value="1"/>
</dbReference>
<feature type="non-terminal residue" evidence="11">
    <location>
        <position position="493"/>
    </location>
</feature>
<dbReference type="PANTHER" id="PTHR23090:SF9">
    <property type="entry name" value="GLUTAMINE-DEPENDENT NAD(+) SYNTHETASE"/>
    <property type="match status" value="1"/>
</dbReference>
<keyword evidence="12" id="KW-1185">Reference proteome</keyword>
<dbReference type="PIRSF" id="PIRSF006630">
    <property type="entry name" value="NADS_GAT"/>
    <property type="match status" value="1"/>
</dbReference>
<evidence type="ECO:0000313" key="11">
    <source>
        <dbReference type="EMBL" id="CAJ0573760.1"/>
    </source>
</evidence>
<evidence type="ECO:0000256" key="2">
    <source>
        <dbReference type="ARBA" id="ARBA00007145"/>
    </source>
</evidence>
<sequence length="493" mass="54884">MSLTFHRRIRLAVATLNNWALDFQGNYERIKKTCEEAYKAGATLRVGPELEIPGYGCADHYFELDTELHSWEILHRLVLDSKKWKNLLVVTGMPVRRDGLLFNCCVAFAEGWFVRWNRRGVTERFEILPSFGFDEPEVPFGDGVLRTADNVTIGFEICEELWTANSSHVHMGLRGVDIIVNSSGSHHILGKSCYRLNQLILGSTGKVGGVYMFANHRGCDGDRVYYDGMSSISQNGKLYAQVNQFDIEDTCIATSLIDLNRNLTYRSRLASMRNEAAALPYLQTVKVPLTLTDSKANPAEPLTEPIVTRQKTPIEELCEGPPAWLWHYLRRSKASGFFLPLSGGSDSSAVAVMVRLMCEKVCAAAKLRRESGGDDDPAYFLNGKRVLHTCYMASEHSSQETRKSADGLAKAINSSHTSLLIDTAVSAMLGIFKLAYNFMPSFSSNDNREAMALQNIQARIRMVLAYLCAQLAQAARGEAGWLLVLGTANVDER</sequence>
<comment type="similarity">
    <text evidence="2">In the C-terminal section; belongs to the NAD synthetase family.</text>
</comment>
<accession>A0AA36CR49</accession>
<dbReference type="Gene3D" id="3.60.110.10">
    <property type="entry name" value="Carbon-nitrogen hydrolase"/>
    <property type="match status" value="1"/>
</dbReference>
<evidence type="ECO:0000313" key="12">
    <source>
        <dbReference type="Proteomes" id="UP001177023"/>
    </source>
</evidence>